<feature type="compositionally biased region" description="Basic and acidic residues" evidence="9">
    <location>
        <begin position="18"/>
        <end position="27"/>
    </location>
</feature>
<evidence type="ECO:0000256" key="4">
    <source>
        <dbReference type="ARBA" id="ARBA00022833"/>
    </source>
</evidence>
<dbReference type="PANTHER" id="PTHR13793:SF160">
    <property type="entry name" value="PHD FINGER PROTEIN RHINOCEROS"/>
    <property type="match status" value="1"/>
</dbReference>
<feature type="region of interest" description="Disordered" evidence="9">
    <location>
        <begin position="1"/>
        <end position="48"/>
    </location>
</feature>
<dbReference type="InterPro" id="IPR034732">
    <property type="entry name" value="EPHD"/>
</dbReference>
<feature type="domain" description="PHD-type" evidence="10">
    <location>
        <begin position="216"/>
        <end position="266"/>
    </location>
</feature>
<keyword evidence="2" id="KW-0677">Repeat</keyword>
<dbReference type="Proteomes" id="UP000886998">
    <property type="component" value="Unassembled WGS sequence"/>
</dbReference>
<keyword evidence="4" id="KW-0862">Zinc</keyword>
<dbReference type="InterPro" id="IPR019787">
    <property type="entry name" value="Znf_PHD-finger"/>
</dbReference>
<feature type="domain" description="PHD-type" evidence="11">
    <location>
        <begin position="268"/>
        <end position="384"/>
    </location>
</feature>
<dbReference type="PROSITE" id="PS50016">
    <property type="entry name" value="ZF_PHD_2"/>
    <property type="match status" value="1"/>
</dbReference>
<dbReference type="GO" id="GO:0008270">
    <property type="term" value="F:zinc ion binding"/>
    <property type="evidence" value="ECO:0007669"/>
    <property type="project" value="UniProtKB-KW"/>
</dbReference>
<keyword evidence="1" id="KW-0479">Metal-binding</keyword>
<feature type="region of interest" description="Disordered" evidence="9">
    <location>
        <begin position="1077"/>
        <end position="1215"/>
    </location>
</feature>
<protein>
    <recommendedName>
        <fullName evidence="7">PHD finger protein rhinoceros</fullName>
    </recommendedName>
</protein>
<feature type="compositionally biased region" description="Polar residues" evidence="9">
    <location>
        <begin position="1169"/>
        <end position="1187"/>
    </location>
</feature>
<evidence type="ECO:0000256" key="3">
    <source>
        <dbReference type="ARBA" id="ARBA00022771"/>
    </source>
</evidence>
<dbReference type="InterPro" id="IPR011011">
    <property type="entry name" value="Znf_FYVE_PHD"/>
</dbReference>
<dbReference type="Pfam" id="PF13832">
    <property type="entry name" value="zf-HC5HC2H_2"/>
    <property type="match status" value="1"/>
</dbReference>
<dbReference type="PROSITE" id="PS01359">
    <property type="entry name" value="ZF_PHD_1"/>
    <property type="match status" value="1"/>
</dbReference>
<keyword evidence="13" id="KW-1185">Reference proteome</keyword>
<evidence type="ECO:0000256" key="9">
    <source>
        <dbReference type="SAM" id="MobiDB-lite"/>
    </source>
</evidence>
<evidence type="ECO:0000313" key="13">
    <source>
        <dbReference type="Proteomes" id="UP000886998"/>
    </source>
</evidence>
<evidence type="ECO:0000259" key="10">
    <source>
        <dbReference type="PROSITE" id="PS50016"/>
    </source>
</evidence>
<feature type="region of interest" description="Disordered" evidence="9">
    <location>
        <begin position="1025"/>
        <end position="1059"/>
    </location>
</feature>
<dbReference type="InterPro" id="IPR019786">
    <property type="entry name" value="Zinc_finger_PHD-type_CS"/>
</dbReference>
<evidence type="ECO:0000256" key="8">
    <source>
        <dbReference type="PROSITE-ProRule" id="PRU00146"/>
    </source>
</evidence>
<dbReference type="Gene3D" id="3.30.40.10">
    <property type="entry name" value="Zinc/RING finger domain, C3HC4 (zinc finger)"/>
    <property type="match status" value="2"/>
</dbReference>
<evidence type="ECO:0000256" key="6">
    <source>
        <dbReference type="ARBA" id="ARBA00055261"/>
    </source>
</evidence>
<keyword evidence="3 8" id="KW-0863">Zinc-finger</keyword>
<feature type="compositionally biased region" description="Polar residues" evidence="9">
    <location>
        <begin position="1077"/>
        <end position="1104"/>
    </location>
</feature>
<dbReference type="PANTHER" id="PTHR13793">
    <property type="entry name" value="PHD FINGER PROTEINS"/>
    <property type="match status" value="1"/>
</dbReference>
<dbReference type="SMART" id="SM00249">
    <property type="entry name" value="PHD"/>
    <property type="match status" value="2"/>
</dbReference>
<evidence type="ECO:0000256" key="7">
    <source>
        <dbReference type="ARBA" id="ARBA00068706"/>
    </source>
</evidence>
<comment type="function">
    <text evidence="6">May function as a negative regulator of the EGFR/Ras/MAPK signaling pathway during eye development.</text>
</comment>
<feature type="compositionally biased region" description="Basic and acidic residues" evidence="9">
    <location>
        <begin position="1108"/>
        <end position="1136"/>
    </location>
</feature>
<evidence type="ECO:0000256" key="5">
    <source>
        <dbReference type="ARBA" id="ARBA00038371"/>
    </source>
</evidence>
<dbReference type="GO" id="GO:0006357">
    <property type="term" value="P:regulation of transcription by RNA polymerase II"/>
    <property type="evidence" value="ECO:0007669"/>
    <property type="project" value="TreeGrafter"/>
</dbReference>
<organism evidence="12 13">
    <name type="scientific">Trichonephila inaurata madagascariensis</name>
    <dbReference type="NCBI Taxonomy" id="2747483"/>
    <lineage>
        <taxon>Eukaryota</taxon>
        <taxon>Metazoa</taxon>
        <taxon>Ecdysozoa</taxon>
        <taxon>Arthropoda</taxon>
        <taxon>Chelicerata</taxon>
        <taxon>Arachnida</taxon>
        <taxon>Araneae</taxon>
        <taxon>Araneomorphae</taxon>
        <taxon>Entelegynae</taxon>
        <taxon>Araneoidea</taxon>
        <taxon>Nephilidae</taxon>
        <taxon>Trichonephila</taxon>
        <taxon>Trichonephila inaurata</taxon>
    </lineage>
</organism>
<evidence type="ECO:0000256" key="2">
    <source>
        <dbReference type="ARBA" id="ARBA00022737"/>
    </source>
</evidence>
<comment type="similarity">
    <text evidence="5">Belongs to the JADE family.</text>
</comment>
<dbReference type="InterPro" id="IPR001965">
    <property type="entry name" value="Znf_PHD"/>
</dbReference>
<feature type="region of interest" description="Disordered" evidence="9">
    <location>
        <begin position="796"/>
        <end position="822"/>
    </location>
</feature>
<dbReference type="Pfam" id="PF13831">
    <property type="entry name" value="PHD_2"/>
    <property type="match status" value="1"/>
</dbReference>
<name>A0A8X6YFT2_9ARAC</name>
<dbReference type="InterPro" id="IPR013083">
    <property type="entry name" value="Znf_RING/FYVE/PHD"/>
</dbReference>
<gene>
    <name evidence="12" type="primary">rno</name>
    <name evidence="12" type="ORF">TNIN_494131</name>
</gene>
<evidence type="ECO:0000313" key="12">
    <source>
        <dbReference type="EMBL" id="GFY70065.1"/>
    </source>
</evidence>
<dbReference type="OrthoDB" id="20839at2759"/>
<dbReference type="PROSITE" id="PS51805">
    <property type="entry name" value="EPHD"/>
    <property type="match status" value="1"/>
</dbReference>
<reference evidence="12" key="1">
    <citation type="submission" date="2020-08" db="EMBL/GenBank/DDBJ databases">
        <title>Multicomponent nature underlies the extraordinary mechanical properties of spider dragline silk.</title>
        <authorList>
            <person name="Kono N."/>
            <person name="Nakamura H."/>
            <person name="Mori M."/>
            <person name="Yoshida Y."/>
            <person name="Ohtoshi R."/>
            <person name="Malay A.D."/>
            <person name="Moran D.A.P."/>
            <person name="Tomita M."/>
            <person name="Numata K."/>
            <person name="Arakawa K."/>
        </authorList>
    </citation>
    <scope>NUCLEOTIDE SEQUENCE</scope>
</reference>
<evidence type="ECO:0000259" key="11">
    <source>
        <dbReference type="PROSITE" id="PS51805"/>
    </source>
</evidence>
<dbReference type="InterPro" id="IPR050701">
    <property type="entry name" value="Histone_Mod_Regulator"/>
</dbReference>
<sequence length="1285" mass="146140">MPPESRTRSKASKAKWKKPNESEEDSRAYLSGNFTEPPPAKLYNKKSAPNLPSELYRKDFISLMNLPDKEQLLPEEYLCIVDSWKPGWNEKGVQVPVRYKMPELNVREIRKRSKSGSFKIPQKLFHLNDDEKFNSQFHTISNIRIVSDERTCYYDLDVTDMHWLKKVNQEREDAGIDPLDDSFVELVFESLEQQVHIRLQEEIKNDKTLGIDYDEDAICDVCRSPDSHESNKMVFCDKCNICVHQICYGITKIPEGNWLCRTCVLGIKPRCLLCPNTGGAMKSTRDGHHWAHVSCAVWIPEVSFLNFIKMEPITKIAQIPACKYQLKCALCASKVGVCITCSEKGCKVAFHVTCAFEAGLQMKANVKYNNNDDDELKAYCKKHSKKIASNSEEDYITKRPMTREEKNQLRKKKIEEKEAKFIEYVSIDKLFDQFGGEMHDLETIFYYWKVKRTVKHQYQQWIPKFENNEINGDFKFLTCLRFDLEKARNLIYQIKKREIMTKKWLLIKEQTFLKQVEILTAEKKKKTLTPEEREAVLNANFGNLDYDKKFTGENGPSPNVINVLTVLLGEGAANFKPYSCDKAATPRKKEQKKLETQSNPYAKHYLNGLEKRSERCLPNKQKLIENNKLSAKCKTNQNTSSASHDSCNNKLSIHFAGNFSASPENRAAEFNVSGDTSSSSLSPDGKFCSASDTKDSIYIPCLTESSSQFKLFSIKNHTLNEQENCNSDSCNINFIDSEISEELEIVSEDTKCEISNLGEIDLAADIKIEDSNIYLNEYKSESQNLEMFRVAPSKIVQRKSKSKRPSNRNRKRKYNSSKKSGEVVNGYIESELPVKRSKVDSTQSLSDLKLTQDTETDEQKTQTDFTLVPTDCHSATVKNELNMEKDVSDQGSANHVLTSICDVNSNDGLIKQISTNNNESNKNDADIEEKLVDVHNCKMLPRTLKVSLERNLELQMEQNNVTLPQPFVVLKSEDIVNCSKNINDVPNSKTCYSRKSDVSFNVLNCEKSQTLNNCDKSEIKLRPVWKKGSPVRTQSPTLIKNAENGLPRLSKSSPRHNSQDKAIIKSNASKQKYLNHSVASSSSLNVNKPPSSPSTKCQEKTLPSSFKLDVDSSDTKEISSKDKSAETPLPRKDMLRGYKIPKKNKSSKPEENSLDLKRGNSPLSPLPDITSSGKSGYHSNAKSSWRTMESRSEKKSSGKQWTTKMNGDSQQQSNSRIDFFDPELSRWYQDPNNFNNNQKAHYTGDYIPPLLPPPLPPFSSPWVSLANQNSFASSVTTYRPGSYNT</sequence>
<feature type="compositionally biased region" description="Basic residues" evidence="9">
    <location>
        <begin position="796"/>
        <end position="816"/>
    </location>
</feature>
<accession>A0A8X6YFT2</accession>
<dbReference type="EMBL" id="BMAV01017989">
    <property type="protein sequence ID" value="GFY70065.1"/>
    <property type="molecule type" value="Genomic_DNA"/>
</dbReference>
<feature type="compositionally biased region" description="Basic residues" evidence="9">
    <location>
        <begin position="8"/>
        <end position="17"/>
    </location>
</feature>
<comment type="caution">
    <text evidence="12">The sequence shown here is derived from an EMBL/GenBank/DDBJ whole genome shotgun (WGS) entry which is preliminary data.</text>
</comment>
<feature type="compositionally biased region" description="Polar residues" evidence="9">
    <location>
        <begin position="1198"/>
        <end position="1215"/>
    </location>
</feature>
<evidence type="ECO:0000256" key="1">
    <source>
        <dbReference type="ARBA" id="ARBA00022723"/>
    </source>
</evidence>
<dbReference type="SUPFAM" id="SSF57903">
    <property type="entry name" value="FYVE/PHD zinc finger"/>
    <property type="match status" value="1"/>
</dbReference>
<feature type="compositionally biased region" description="Basic and acidic residues" evidence="9">
    <location>
        <begin position="1147"/>
        <end position="1158"/>
    </location>
</feature>
<proteinExistence type="inferred from homology"/>
<dbReference type="FunFam" id="3.30.40.10:FF:000030">
    <property type="entry name" value="Protein Jade-1 isoform 1"/>
    <property type="match status" value="1"/>
</dbReference>
<dbReference type="FunFam" id="3.30.40.10:FF:000004">
    <property type="entry name" value="Jade family PHD finger 2"/>
    <property type="match status" value="1"/>
</dbReference>